<keyword evidence="1" id="KW-0472">Membrane</keyword>
<keyword evidence="3" id="KW-1185">Reference proteome</keyword>
<sequence>MQPLSPQLLNKTKVYKKNLFFSIMSFLLIYFQRHFLF</sequence>
<comment type="caution">
    <text evidence="2">The sequence shown here is derived from an EMBL/GenBank/DDBJ whole genome shotgun (WGS) entry which is preliminary data.</text>
</comment>
<evidence type="ECO:0000256" key="1">
    <source>
        <dbReference type="SAM" id="Phobius"/>
    </source>
</evidence>
<protein>
    <submittedName>
        <fullName evidence="2">Uncharacterized protein</fullName>
    </submittedName>
</protein>
<evidence type="ECO:0000313" key="3">
    <source>
        <dbReference type="Proteomes" id="UP000182149"/>
    </source>
</evidence>
<name>A0A1L8QWM6_9ENTE</name>
<gene>
    <name evidence="2" type="ORF">RU93_GL001144</name>
</gene>
<dbReference type="Proteomes" id="UP000182149">
    <property type="component" value="Unassembled WGS sequence"/>
</dbReference>
<dbReference type="EMBL" id="JXKD01000002">
    <property type="protein sequence ID" value="OJG11911.1"/>
    <property type="molecule type" value="Genomic_DNA"/>
</dbReference>
<keyword evidence="1" id="KW-0812">Transmembrane</keyword>
<evidence type="ECO:0000313" key="2">
    <source>
        <dbReference type="EMBL" id="OJG11911.1"/>
    </source>
</evidence>
<dbReference type="AlphaFoldDB" id="A0A1L8QWM6"/>
<proteinExistence type="predicted"/>
<keyword evidence="1" id="KW-1133">Transmembrane helix</keyword>
<dbReference type="STRING" id="328396.RU93_GL001144"/>
<reference evidence="2 3" key="1">
    <citation type="submission" date="2014-12" db="EMBL/GenBank/DDBJ databases">
        <title>Draft genome sequences of 29 type strains of Enterococci.</title>
        <authorList>
            <person name="Zhong Z."/>
            <person name="Sun Z."/>
            <person name="Liu W."/>
            <person name="Zhang W."/>
            <person name="Zhang H."/>
        </authorList>
    </citation>
    <scope>NUCLEOTIDE SEQUENCE [LARGE SCALE GENOMIC DNA]</scope>
    <source>
        <strain evidence="2 3">DSM 17690</strain>
    </source>
</reference>
<organism evidence="2 3">
    <name type="scientific">Enterococcus aquimarinus</name>
    <dbReference type="NCBI Taxonomy" id="328396"/>
    <lineage>
        <taxon>Bacteria</taxon>
        <taxon>Bacillati</taxon>
        <taxon>Bacillota</taxon>
        <taxon>Bacilli</taxon>
        <taxon>Lactobacillales</taxon>
        <taxon>Enterococcaceae</taxon>
        <taxon>Enterococcus</taxon>
    </lineage>
</organism>
<accession>A0A1L8QWM6</accession>
<feature type="transmembrane region" description="Helical" evidence="1">
    <location>
        <begin position="20"/>
        <end position="36"/>
    </location>
</feature>